<proteinExistence type="predicted"/>
<sequence length="709" mass="79782">MVEKSAGSSYLQAELESAERALQVVTRKIDNLNDIDPDSEQLLVKEGGEKSILKRLRMAETEAEEISFVRELSAWASSSPCEDGSNNFVLDGQKCFRLGQVLVRQGEPTKKLALYNIIYKEEYLPWYGYVQGKLTVSLRRSLSKAKYPSKEGCQKLLKERKQFQSEASLFTSIAGICECLQRIESAHQQVLYAVNGYSSSVSALDPVLMEICGPILERIRFHFLEASDDRPTSMRIDRLPEWLILYVRDNVLEGGPWELLHRGLAPFLASSWMVNFLNELVRIVQWVLGERGFFRHEHVAGPASKPSTLCDAIEHLIRFDADLQELVPQGLSTRLLSLIDIFVAGDEELLSWWLERERERVFTILTQQTTIRANKLVAPQAESFAALIRSVRIKAAVFSFSGPYLNRIATPLCMYFLDTVQEIASDLQSLLVQRTLPSDKDLETNILEWIELINGTHLVTSVLSLPIESHGDITLNGDEDLRRFGISVENLENALIGEFRKAFVESLLMERAKLASYLMRCPHFLALKGVEMVDASEVSVDLGETQRLLSVLLRVCDLVYTGRISNSTKDIEMFAPEVLRDSVLASVADKFLMVALDVDGMTPDLMRPGALTLSRDILDIFGTSALPSAALRLLDVVKFMCLEARHLGQVGDALCGLAEESPPLTIATFTADERLYEEALSMLRAKGFTWIELEDTLSILNRRRDLRVH</sequence>
<keyword evidence="2" id="KW-1185">Reference proteome</keyword>
<dbReference type="InParanoid" id="B7FQH1"/>
<reference evidence="2" key="2">
    <citation type="submission" date="2008-08" db="EMBL/GenBank/DDBJ databases">
        <authorList>
            <consortium name="Diatom Consortium"/>
            <person name="Grigoriev I."/>
            <person name="Grimwood J."/>
            <person name="Kuo A."/>
            <person name="Otillar R.P."/>
            <person name="Salamov A."/>
            <person name="Detter J.C."/>
            <person name="Lindquist E."/>
            <person name="Shapiro H."/>
            <person name="Lucas S."/>
            <person name="Glavina del Rio T."/>
            <person name="Pitluck S."/>
            <person name="Rokhsar D."/>
            <person name="Bowler C."/>
        </authorList>
    </citation>
    <scope>GENOME REANNOTATION</scope>
    <source>
        <strain evidence="2">CCAP 1055/1</strain>
    </source>
</reference>
<dbReference type="eggNOG" id="ENOG502SPGR">
    <property type="taxonomic scope" value="Eukaryota"/>
</dbReference>
<dbReference type="OrthoDB" id="46742at2759"/>
<evidence type="ECO:0000313" key="1">
    <source>
        <dbReference type="EMBL" id="EEC51865.1"/>
    </source>
</evidence>
<dbReference type="KEGG" id="pti:PHATRDRAFT_43056"/>
<accession>B7FQH1</accession>
<evidence type="ECO:0008006" key="3">
    <source>
        <dbReference type="Google" id="ProtNLM"/>
    </source>
</evidence>
<reference evidence="1 2" key="1">
    <citation type="journal article" date="2008" name="Nature">
        <title>The Phaeodactylum genome reveals the evolutionary history of diatom genomes.</title>
        <authorList>
            <person name="Bowler C."/>
            <person name="Allen A.E."/>
            <person name="Badger J.H."/>
            <person name="Grimwood J."/>
            <person name="Jabbari K."/>
            <person name="Kuo A."/>
            <person name="Maheswari U."/>
            <person name="Martens C."/>
            <person name="Maumus F."/>
            <person name="Otillar R.P."/>
            <person name="Rayko E."/>
            <person name="Salamov A."/>
            <person name="Vandepoele K."/>
            <person name="Beszteri B."/>
            <person name="Gruber A."/>
            <person name="Heijde M."/>
            <person name="Katinka M."/>
            <person name="Mock T."/>
            <person name="Valentin K."/>
            <person name="Verret F."/>
            <person name="Berges J.A."/>
            <person name="Brownlee C."/>
            <person name="Cadoret J.P."/>
            <person name="Chiovitti A."/>
            <person name="Choi C.J."/>
            <person name="Coesel S."/>
            <person name="De Martino A."/>
            <person name="Detter J.C."/>
            <person name="Durkin C."/>
            <person name="Falciatore A."/>
            <person name="Fournet J."/>
            <person name="Haruta M."/>
            <person name="Huysman M.J."/>
            <person name="Jenkins B.D."/>
            <person name="Jiroutova K."/>
            <person name="Jorgensen R.E."/>
            <person name="Joubert Y."/>
            <person name="Kaplan A."/>
            <person name="Kroger N."/>
            <person name="Kroth P.G."/>
            <person name="La Roche J."/>
            <person name="Lindquist E."/>
            <person name="Lommer M."/>
            <person name="Martin-Jezequel V."/>
            <person name="Lopez P.J."/>
            <person name="Lucas S."/>
            <person name="Mangogna M."/>
            <person name="McGinnis K."/>
            <person name="Medlin L.K."/>
            <person name="Montsant A."/>
            <person name="Oudot-Le Secq M.P."/>
            <person name="Napoli C."/>
            <person name="Obornik M."/>
            <person name="Parker M.S."/>
            <person name="Petit J.L."/>
            <person name="Porcel B.M."/>
            <person name="Poulsen N."/>
            <person name="Robison M."/>
            <person name="Rychlewski L."/>
            <person name="Rynearson T.A."/>
            <person name="Schmutz J."/>
            <person name="Shapiro H."/>
            <person name="Siaut M."/>
            <person name="Stanley M."/>
            <person name="Sussman M.R."/>
            <person name="Taylor A.R."/>
            <person name="Vardi A."/>
            <person name="von Dassow P."/>
            <person name="Vyverman W."/>
            <person name="Willis A."/>
            <person name="Wyrwicz L.S."/>
            <person name="Rokhsar D.S."/>
            <person name="Weissenbach J."/>
            <person name="Armbrust E.V."/>
            <person name="Green B.R."/>
            <person name="Van de Peer Y."/>
            <person name="Grigoriev I.V."/>
        </authorList>
    </citation>
    <scope>NUCLEOTIDE SEQUENCE [LARGE SCALE GENOMIC DNA]</scope>
    <source>
        <strain evidence="1 2">CCAP 1055/1</strain>
    </source>
</reference>
<dbReference type="GeneID" id="7196249"/>
<dbReference type="RefSeq" id="XP_002177402.1">
    <property type="nucleotide sequence ID" value="XM_002177366.1"/>
</dbReference>
<gene>
    <name evidence="1" type="ORF">PHATRDRAFT_43056</name>
</gene>
<dbReference type="PaxDb" id="2850-Phatr43056"/>
<dbReference type="Proteomes" id="UP000000759">
    <property type="component" value="Chromosome 1"/>
</dbReference>
<evidence type="ECO:0000313" key="2">
    <source>
        <dbReference type="Proteomes" id="UP000000759"/>
    </source>
</evidence>
<organism evidence="1 2">
    <name type="scientific">Phaeodactylum tricornutum (strain CCAP 1055/1)</name>
    <dbReference type="NCBI Taxonomy" id="556484"/>
    <lineage>
        <taxon>Eukaryota</taxon>
        <taxon>Sar</taxon>
        <taxon>Stramenopiles</taxon>
        <taxon>Ochrophyta</taxon>
        <taxon>Bacillariophyta</taxon>
        <taxon>Bacillariophyceae</taxon>
        <taxon>Bacillariophycidae</taxon>
        <taxon>Naviculales</taxon>
        <taxon>Phaeodactylaceae</taxon>
        <taxon>Phaeodactylum</taxon>
    </lineage>
</organism>
<dbReference type="HOGENOM" id="CLU_389574_0_0_1"/>
<dbReference type="EMBL" id="CM000605">
    <property type="protein sequence ID" value="EEC51865.1"/>
    <property type="molecule type" value="Genomic_DNA"/>
</dbReference>
<protein>
    <recommendedName>
        <fullName evidence="3">RAD50-interacting protein 1</fullName>
    </recommendedName>
</protein>
<name>B7FQH1_PHATC</name>
<dbReference type="AlphaFoldDB" id="B7FQH1"/>